<evidence type="ECO:0000256" key="2">
    <source>
        <dbReference type="ARBA" id="ARBA00022741"/>
    </source>
</evidence>
<dbReference type="SMART" id="SM00382">
    <property type="entry name" value="AAA"/>
    <property type="match status" value="1"/>
</dbReference>
<dbReference type="PROSITE" id="PS50893">
    <property type="entry name" value="ABC_TRANSPORTER_2"/>
    <property type="match status" value="1"/>
</dbReference>
<evidence type="ECO:0000313" key="5">
    <source>
        <dbReference type="EMBL" id="SLN10938.1"/>
    </source>
</evidence>
<dbReference type="AlphaFoldDB" id="A0A1X6Y5E8"/>
<dbReference type="GO" id="GO:0005886">
    <property type="term" value="C:plasma membrane"/>
    <property type="evidence" value="ECO:0007669"/>
    <property type="project" value="TreeGrafter"/>
</dbReference>
<proteinExistence type="predicted"/>
<keyword evidence="1" id="KW-0813">Transport</keyword>
<dbReference type="RefSeq" id="WP_198431843.1">
    <property type="nucleotide sequence ID" value="NZ_FWFN01000001.1"/>
</dbReference>
<dbReference type="EC" id="3.6.3.-" evidence="5"/>
<dbReference type="PANTHER" id="PTHR45772:SF2">
    <property type="entry name" value="ABC TRANSPORTER ATP-BINDING PROTEIN"/>
    <property type="match status" value="1"/>
</dbReference>
<dbReference type="InterPro" id="IPR003593">
    <property type="entry name" value="AAA+_ATPase"/>
</dbReference>
<dbReference type="SUPFAM" id="SSF52540">
    <property type="entry name" value="P-loop containing nucleoside triphosphate hydrolases"/>
    <property type="match status" value="1"/>
</dbReference>
<dbReference type="PANTHER" id="PTHR45772">
    <property type="entry name" value="CONSERVED COMPONENT OF ABC TRANSPORTER FOR NATURAL AMINO ACIDS-RELATED"/>
    <property type="match status" value="1"/>
</dbReference>
<dbReference type="InterPro" id="IPR027417">
    <property type="entry name" value="P-loop_NTPase"/>
</dbReference>
<evidence type="ECO:0000256" key="1">
    <source>
        <dbReference type="ARBA" id="ARBA00022448"/>
    </source>
</evidence>
<dbReference type="Pfam" id="PF12399">
    <property type="entry name" value="BCA_ABC_TP_C"/>
    <property type="match status" value="1"/>
</dbReference>
<dbReference type="Gene3D" id="3.40.50.300">
    <property type="entry name" value="P-loop containing nucleotide triphosphate hydrolases"/>
    <property type="match status" value="1"/>
</dbReference>
<evidence type="ECO:0000259" key="4">
    <source>
        <dbReference type="PROSITE" id="PS50893"/>
    </source>
</evidence>
<gene>
    <name evidence="5" type="primary">lptB_1</name>
    <name evidence="5" type="ORF">PSM7751_00117</name>
</gene>
<dbReference type="Pfam" id="PF00005">
    <property type="entry name" value="ABC_tran"/>
    <property type="match status" value="1"/>
</dbReference>
<accession>A0A1X6Y5E8</accession>
<feature type="domain" description="ABC transporter" evidence="4">
    <location>
        <begin position="9"/>
        <end position="241"/>
    </location>
</feature>
<dbReference type="Proteomes" id="UP000193963">
    <property type="component" value="Unassembled WGS sequence"/>
</dbReference>
<dbReference type="EMBL" id="FWFN01000001">
    <property type="protein sequence ID" value="SLN10938.1"/>
    <property type="molecule type" value="Genomic_DNA"/>
</dbReference>
<name>A0A1X6Y5E8_9RHOB</name>
<keyword evidence="3 5" id="KW-0067">ATP-binding</keyword>
<keyword evidence="6" id="KW-1185">Reference proteome</keyword>
<dbReference type="InterPro" id="IPR003439">
    <property type="entry name" value="ABC_transporter-like_ATP-bd"/>
</dbReference>
<organism evidence="5 6">
    <name type="scientific">Pseudooceanicola marinus</name>
    <dbReference type="NCBI Taxonomy" id="396013"/>
    <lineage>
        <taxon>Bacteria</taxon>
        <taxon>Pseudomonadati</taxon>
        <taxon>Pseudomonadota</taxon>
        <taxon>Alphaproteobacteria</taxon>
        <taxon>Rhodobacterales</taxon>
        <taxon>Paracoccaceae</taxon>
        <taxon>Pseudooceanicola</taxon>
    </lineage>
</organism>
<protein>
    <submittedName>
        <fullName evidence="5">Lipopolysaccharide export system ATP-binding protein LptB</fullName>
        <ecNumber evidence="5">3.6.3.-</ecNumber>
    </submittedName>
</protein>
<reference evidence="5 6" key="1">
    <citation type="submission" date="2017-03" db="EMBL/GenBank/DDBJ databases">
        <authorList>
            <person name="Afonso C.L."/>
            <person name="Miller P.J."/>
            <person name="Scott M.A."/>
            <person name="Spackman E."/>
            <person name="Goraichik I."/>
            <person name="Dimitrov K.M."/>
            <person name="Suarez D.L."/>
            <person name="Swayne D.E."/>
        </authorList>
    </citation>
    <scope>NUCLEOTIDE SEQUENCE [LARGE SCALE GENOMIC DNA]</scope>
    <source>
        <strain evidence="5 6">CECT 7751</strain>
    </source>
</reference>
<keyword evidence="5" id="KW-0378">Hydrolase</keyword>
<sequence>MKHETDVILSTEGLGKSFDGLRANHDIDFTLRKTQVHALIGPNGAGKTTFVSMLIGRLEPTDGAIWFDGRNVTQMPAHKRVAAGMGYTFQITSVFARLSCHENVALAARRKQGGDAAKVEQVVADALSRVGLADRTADVAGDLSYGHQRLLEIAMGLASAPRLLILDEPTQGLAESEITAFKALIRELSAETTILLIEHNMSVVMELADEITVLNFGEVLARGTAAEIHANPAVQAAYLGTEAS</sequence>
<dbReference type="CDD" id="cd03219">
    <property type="entry name" value="ABC_Mj1267_LivG_branched"/>
    <property type="match status" value="1"/>
</dbReference>
<dbReference type="InterPro" id="IPR032823">
    <property type="entry name" value="BCA_ABC_TP_C"/>
</dbReference>
<evidence type="ECO:0000256" key="3">
    <source>
        <dbReference type="ARBA" id="ARBA00022840"/>
    </source>
</evidence>
<dbReference type="GO" id="GO:0005524">
    <property type="term" value="F:ATP binding"/>
    <property type="evidence" value="ECO:0007669"/>
    <property type="project" value="UniProtKB-KW"/>
</dbReference>
<dbReference type="InterPro" id="IPR051120">
    <property type="entry name" value="ABC_AA/LPS_Transport"/>
</dbReference>
<dbReference type="GO" id="GO:0016887">
    <property type="term" value="F:ATP hydrolysis activity"/>
    <property type="evidence" value="ECO:0007669"/>
    <property type="project" value="InterPro"/>
</dbReference>
<keyword evidence="2" id="KW-0547">Nucleotide-binding</keyword>
<evidence type="ECO:0000313" key="6">
    <source>
        <dbReference type="Proteomes" id="UP000193963"/>
    </source>
</evidence>